<dbReference type="AlphaFoldDB" id="A0A8J6PV73"/>
<sequence>MRDFLIAAAAMFVASAASAAEPVKTSAGWTVTAAADDKKFISPTCTLSSPVSDAKTRLQLVNAFDKSAPLPTRGSALLIVTVPDVLSKERRASLKGAEVAIPGQTDWKDRTVGWRAGKEGGTIRLSIDPKIDAALKPFVRGKELTVQVPVEGGEAKSYSVPLKGSAEAIFAYEKCLAEVVWKTSLPAATAAAQNDEE</sequence>
<dbReference type="RefSeq" id="WP_188164777.1">
    <property type="nucleotide sequence ID" value="NZ_JACVVX010000003.1"/>
</dbReference>
<dbReference type="Proteomes" id="UP000643405">
    <property type="component" value="Unassembled WGS sequence"/>
</dbReference>
<feature type="signal peptide" evidence="1">
    <location>
        <begin position="1"/>
        <end position="19"/>
    </location>
</feature>
<evidence type="ECO:0000313" key="2">
    <source>
        <dbReference type="EMBL" id="MBD0415351.1"/>
    </source>
</evidence>
<evidence type="ECO:0000256" key="1">
    <source>
        <dbReference type="SAM" id="SignalP"/>
    </source>
</evidence>
<keyword evidence="3" id="KW-1185">Reference proteome</keyword>
<organism evidence="2 3">
    <name type="scientific">Oryzicola mucosus</name>
    <dbReference type="NCBI Taxonomy" id="2767425"/>
    <lineage>
        <taxon>Bacteria</taxon>
        <taxon>Pseudomonadati</taxon>
        <taxon>Pseudomonadota</taxon>
        <taxon>Alphaproteobacteria</taxon>
        <taxon>Hyphomicrobiales</taxon>
        <taxon>Phyllobacteriaceae</taxon>
        <taxon>Oryzicola</taxon>
    </lineage>
</organism>
<reference evidence="2" key="1">
    <citation type="submission" date="2020-09" db="EMBL/GenBank/DDBJ databases">
        <title>Genome seq and assembly of Tianweitania sp.</title>
        <authorList>
            <person name="Chhetri G."/>
        </authorList>
    </citation>
    <scope>NUCLEOTIDE SEQUENCE</scope>
    <source>
        <strain evidence="2">Rool2</strain>
    </source>
</reference>
<gene>
    <name evidence="2" type="ORF">ICI42_11850</name>
</gene>
<dbReference type="EMBL" id="JACVVX010000003">
    <property type="protein sequence ID" value="MBD0415351.1"/>
    <property type="molecule type" value="Genomic_DNA"/>
</dbReference>
<proteinExistence type="predicted"/>
<comment type="caution">
    <text evidence="2">The sequence shown here is derived from an EMBL/GenBank/DDBJ whole genome shotgun (WGS) entry which is preliminary data.</text>
</comment>
<protein>
    <recommendedName>
        <fullName evidence="4">Invasion associated locus B family protein</fullName>
    </recommendedName>
</protein>
<feature type="chain" id="PRO_5035215306" description="Invasion associated locus B family protein" evidence="1">
    <location>
        <begin position="20"/>
        <end position="197"/>
    </location>
</feature>
<keyword evidence="1" id="KW-0732">Signal</keyword>
<name>A0A8J6PV73_9HYPH</name>
<evidence type="ECO:0008006" key="4">
    <source>
        <dbReference type="Google" id="ProtNLM"/>
    </source>
</evidence>
<accession>A0A8J6PV73</accession>
<evidence type="ECO:0000313" key="3">
    <source>
        <dbReference type="Proteomes" id="UP000643405"/>
    </source>
</evidence>